<proteinExistence type="predicted"/>
<evidence type="ECO:0000313" key="3">
    <source>
        <dbReference type="Proteomes" id="UP000499080"/>
    </source>
</evidence>
<keyword evidence="1" id="KW-0472">Membrane</keyword>
<sequence>MGGRLDKTLPTISNSIYEYITTALLDDFNNLIVLGCVGTVMNTGMFNGVILRLELKLQRPIQWIICLLHFNELPLQHLFECIDSKSSGSSSYTGDIGRNLKGCEKLPHVAFNTIECALPGIDPTNLSCDQKYLLNICTAIDSGVCSSDRVRMRPYKSLKVLTFTFSP</sequence>
<protein>
    <submittedName>
        <fullName evidence="2">Uncharacterized protein</fullName>
    </submittedName>
</protein>
<dbReference type="OrthoDB" id="7986506at2759"/>
<evidence type="ECO:0000313" key="2">
    <source>
        <dbReference type="EMBL" id="GBM68926.1"/>
    </source>
</evidence>
<accession>A0A4Y2HVD2</accession>
<dbReference type="Proteomes" id="UP000499080">
    <property type="component" value="Unassembled WGS sequence"/>
</dbReference>
<keyword evidence="1" id="KW-1133">Transmembrane helix</keyword>
<evidence type="ECO:0000256" key="1">
    <source>
        <dbReference type="SAM" id="Phobius"/>
    </source>
</evidence>
<keyword evidence="1" id="KW-0812">Transmembrane</keyword>
<keyword evidence="3" id="KW-1185">Reference proteome</keyword>
<reference evidence="2 3" key="1">
    <citation type="journal article" date="2019" name="Sci. Rep.">
        <title>Orb-weaving spider Araneus ventricosus genome elucidates the spidroin gene catalogue.</title>
        <authorList>
            <person name="Kono N."/>
            <person name="Nakamura H."/>
            <person name="Ohtoshi R."/>
            <person name="Moran D.A.P."/>
            <person name="Shinohara A."/>
            <person name="Yoshida Y."/>
            <person name="Fujiwara M."/>
            <person name="Mori M."/>
            <person name="Tomita M."/>
            <person name="Arakawa K."/>
        </authorList>
    </citation>
    <scope>NUCLEOTIDE SEQUENCE [LARGE SCALE GENOMIC DNA]</scope>
</reference>
<dbReference type="AlphaFoldDB" id="A0A4Y2HVD2"/>
<organism evidence="2 3">
    <name type="scientific">Araneus ventricosus</name>
    <name type="common">Orbweaver spider</name>
    <name type="synonym">Epeira ventricosa</name>
    <dbReference type="NCBI Taxonomy" id="182803"/>
    <lineage>
        <taxon>Eukaryota</taxon>
        <taxon>Metazoa</taxon>
        <taxon>Ecdysozoa</taxon>
        <taxon>Arthropoda</taxon>
        <taxon>Chelicerata</taxon>
        <taxon>Arachnida</taxon>
        <taxon>Araneae</taxon>
        <taxon>Araneomorphae</taxon>
        <taxon>Entelegynae</taxon>
        <taxon>Araneoidea</taxon>
        <taxon>Araneidae</taxon>
        <taxon>Araneus</taxon>
    </lineage>
</organism>
<gene>
    <name evidence="2" type="ORF">AVEN_207179_1</name>
</gene>
<feature type="transmembrane region" description="Helical" evidence="1">
    <location>
        <begin position="31"/>
        <end position="51"/>
    </location>
</feature>
<dbReference type="EMBL" id="BGPR01002168">
    <property type="protein sequence ID" value="GBM68926.1"/>
    <property type="molecule type" value="Genomic_DNA"/>
</dbReference>
<name>A0A4Y2HVD2_ARAVE</name>
<comment type="caution">
    <text evidence="2">The sequence shown here is derived from an EMBL/GenBank/DDBJ whole genome shotgun (WGS) entry which is preliminary data.</text>
</comment>